<dbReference type="eggNOG" id="COG3001">
    <property type="taxonomic scope" value="Bacteria"/>
</dbReference>
<comment type="similarity">
    <text evidence="1 2">Belongs to the fructosamine kinase family.</text>
</comment>
<keyword evidence="2" id="KW-0808">Transferase</keyword>
<proteinExistence type="inferred from homology"/>
<name>L0H0H3_9GAMM</name>
<dbReference type="PIRSF" id="PIRSF006221">
    <property type="entry name" value="Ketosamine-3-kinase"/>
    <property type="match status" value="1"/>
</dbReference>
<dbReference type="OrthoDB" id="5291879at2"/>
<gene>
    <name evidence="3" type="ORF">Thimo_2399</name>
</gene>
<accession>L0H0H3</accession>
<dbReference type="InterPro" id="IPR011009">
    <property type="entry name" value="Kinase-like_dom_sf"/>
</dbReference>
<reference evidence="3 4" key="1">
    <citation type="submission" date="2011-09" db="EMBL/GenBank/DDBJ databases">
        <title>Complete sequence of chromosome of Thioflavicoccus mobilis 8321.</title>
        <authorList>
            <consortium name="US DOE Joint Genome Institute"/>
            <person name="Lucas S."/>
            <person name="Han J."/>
            <person name="Lapidus A."/>
            <person name="Cheng J.-F."/>
            <person name="Goodwin L."/>
            <person name="Pitluck S."/>
            <person name="Peters L."/>
            <person name="Ovchinnikova G."/>
            <person name="Lu M."/>
            <person name="Detter J.C."/>
            <person name="Han C."/>
            <person name="Tapia R."/>
            <person name="Land M."/>
            <person name="Hauser L."/>
            <person name="Kyrpides N."/>
            <person name="Ivanova N."/>
            <person name="Pagani I."/>
            <person name="Vogl K."/>
            <person name="Liu Z."/>
            <person name="Imhoff J."/>
            <person name="Thiel V."/>
            <person name="Frigaard N.-U."/>
            <person name="Bryant D."/>
            <person name="Woyke T."/>
        </authorList>
    </citation>
    <scope>NUCLEOTIDE SEQUENCE [LARGE SCALE GENOMIC DNA]</scope>
    <source>
        <strain evidence="3 4">8321</strain>
    </source>
</reference>
<evidence type="ECO:0000256" key="1">
    <source>
        <dbReference type="ARBA" id="ARBA00009460"/>
    </source>
</evidence>
<dbReference type="RefSeq" id="WP_015281268.1">
    <property type="nucleotide sequence ID" value="NC_019940.1"/>
</dbReference>
<evidence type="ECO:0000313" key="3">
    <source>
        <dbReference type="EMBL" id="AGA91135.1"/>
    </source>
</evidence>
<dbReference type="EMBL" id="CP003051">
    <property type="protein sequence ID" value="AGA91135.1"/>
    <property type="molecule type" value="Genomic_DNA"/>
</dbReference>
<dbReference type="InterPro" id="IPR016477">
    <property type="entry name" value="Fructo-/Ketosamine-3-kinase"/>
</dbReference>
<dbReference type="Pfam" id="PF03881">
    <property type="entry name" value="Fructosamin_kin"/>
    <property type="match status" value="1"/>
</dbReference>
<evidence type="ECO:0000256" key="2">
    <source>
        <dbReference type="PIRNR" id="PIRNR006221"/>
    </source>
</evidence>
<dbReference type="PANTHER" id="PTHR12149:SF8">
    <property type="entry name" value="PROTEIN-RIBULOSAMINE 3-KINASE"/>
    <property type="match status" value="1"/>
</dbReference>
<dbReference type="STRING" id="765912.Thimo_2399"/>
<protein>
    <submittedName>
        <fullName evidence="3">Fructosamine-3-kinase</fullName>
    </submittedName>
</protein>
<evidence type="ECO:0000313" key="4">
    <source>
        <dbReference type="Proteomes" id="UP000010816"/>
    </source>
</evidence>
<dbReference type="Gene3D" id="3.90.1200.10">
    <property type="match status" value="1"/>
</dbReference>
<dbReference type="Proteomes" id="UP000010816">
    <property type="component" value="Chromosome"/>
</dbReference>
<sequence>MADWQDIATHIAAVTGEPFAPRPPRHVGGGCINTALRLGDGQREYFIKLNDAAGLAMFEAEATGLAALAATETLRVPSPLCTGTSSGQAFLAMEYIPLGGRPRGDGAATAGRLLAAMHRASTAEFGWERDNTIGSSPQPNTPERDWVVFWRERRLGHQLQLAAANGYRGRLQERGVLLLERFGALIDHTPVPSLLHGDLWGGNMGFGPEGEPVIFDPAVYYGDREADLAMTELFGGFGGDFYAAYREAWPLAPGYAVRKTLYNLYHILNHLNLFGGGYRAQAEGMIDRLLAEIG</sequence>
<dbReference type="GO" id="GO:0016301">
    <property type="term" value="F:kinase activity"/>
    <property type="evidence" value="ECO:0007669"/>
    <property type="project" value="UniProtKB-UniRule"/>
</dbReference>
<dbReference type="KEGG" id="tmb:Thimo_2399"/>
<organism evidence="3 4">
    <name type="scientific">Thioflavicoccus mobilis 8321</name>
    <dbReference type="NCBI Taxonomy" id="765912"/>
    <lineage>
        <taxon>Bacteria</taxon>
        <taxon>Pseudomonadati</taxon>
        <taxon>Pseudomonadota</taxon>
        <taxon>Gammaproteobacteria</taxon>
        <taxon>Chromatiales</taxon>
        <taxon>Chromatiaceae</taxon>
        <taxon>Thioflavicoccus</taxon>
    </lineage>
</organism>
<dbReference type="Gene3D" id="3.30.200.20">
    <property type="entry name" value="Phosphorylase Kinase, domain 1"/>
    <property type="match status" value="1"/>
</dbReference>
<dbReference type="SUPFAM" id="SSF56112">
    <property type="entry name" value="Protein kinase-like (PK-like)"/>
    <property type="match status" value="1"/>
</dbReference>
<dbReference type="AlphaFoldDB" id="L0H0H3"/>
<keyword evidence="2 3" id="KW-0418">Kinase</keyword>
<dbReference type="PANTHER" id="PTHR12149">
    <property type="entry name" value="FRUCTOSAMINE 3 KINASE-RELATED PROTEIN"/>
    <property type="match status" value="1"/>
</dbReference>
<dbReference type="HOGENOM" id="CLU_036517_0_1_6"/>
<dbReference type="PATRIC" id="fig|765912.4.peg.2350"/>
<keyword evidence="4" id="KW-1185">Reference proteome</keyword>